<gene>
    <name evidence="1" type="ORF">M9R32_10305</name>
</gene>
<evidence type="ECO:0000313" key="1">
    <source>
        <dbReference type="EMBL" id="MCZ8537573.1"/>
    </source>
</evidence>
<sequence length="127" mass="14344">MQRMQACKEILAIWSKFDDKPMDTLMKVWWAKQVGGGSQRPVSLIKQHFEQYGVAGNCVDLSLWLIEEFRTAGIEAYGITDDINAERSHIAVIAIDSKGHRYLCDLGDQWIQPIAIDAELINHQGSV</sequence>
<dbReference type="InterPro" id="IPR038765">
    <property type="entry name" value="Papain-like_cys_pep_sf"/>
</dbReference>
<dbReference type="SUPFAM" id="SSF54001">
    <property type="entry name" value="Cysteine proteinases"/>
    <property type="match status" value="1"/>
</dbReference>
<dbReference type="RefSeq" id="WP_269926666.1">
    <property type="nucleotide sequence ID" value="NZ_JAMKBJ010000008.1"/>
</dbReference>
<organism evidence="1 2">
    <name type="scientific">Paenisporosarcina quisquiliarum</name>
    <dbReference type="NCBI Taxonomy" id="365346"/>
    <lineage>
        <taxon>Bacteria</taxon>
        <taxon>Bacillati</taxon>
        <taxon>Bacillota</taxon>
        <taxon>Bacilli</taxon>
        <taxon>Bacillales</taxon>
        <taxon>Caryophanaceae</taxon>
        <taxon>Paenisporosarcina</taxon>
    </lineage>
</organism>
<name>A0A9X3REM9_9BACL</name>
<evidence type="ECO:0008006" key="3">
    <source>
        <dbReference type="Google" id="ProtNLM"/>
    </source>
</evidence>
<evidence type="ECO:0000313" key="2">
    <source>
        <dbReference type="Proteomes" id="UP001152173"/>
    </source>
</evidence>
<comment type="caution">
    <text evidence="1">The sequence shown here is derived from an EMBL/GenBank/DDBJ whole genome shotgun (WGS) entry which is preliminary data.</text>
</comment>
<proteinExistence type="predicted"/>
<dbReference type="AlphaFoldDB" id="A0A9X3REM9"/>
<reference evidence="1" key="1">
    <citation type="submission" date="2022-05" db="EMBL/GenBank/DDBJ databases">
        <authorList>
            <person name="Colautti A."/>
            <person name="Iacumin L."/>
        </authorList>
    </citation>
    <scope>NUCLEOTIDE SEQUENCE</scope>
    <source>
        <strain evidence="1">SK 55</strain>
    </source>
</reference>
<dbReference type="Proteomes" id="UP001152173">
    <property type="component" value="Unassembled WGS sequence"/>
</dbReference>
<protein>
    <recommendedName>
        <fullName evidence="3">Transglutaminase-like superfamily protein</fullName>
    </recommendedName>
</protein>
<accession>A0A9X3REM9</accession>
<keyword evidence="2" id="KW-1185">Reference proteome</keyword>
<dbReference type="EMBL" id="JAMKBJ010000008">
    <property type="protein sequence ID" value="MCZ8537573.1"/>
    <property type="molecule type" value="Genomic_DNA"/>
</dbReference>